<evidence type="ECO:0000313" key="7">
    <source>
        <dbReference type="EMBL" id="MBZ1350061.1"/>
    </source>
</evidence>
<dbReference type="GO" id="GO:0016020">
    <property type="term" value="C:membrane"/>
    <property type="evidence" value="ECO:0007669"/>
    <property type="project" value="UniProtKB-SubCell"/>
</dbReference>
<evidence type="ECO:0000256" key="2">
    <source>
        <dbReference type="ARBA" id="ARBA00022692"/>
    </source>
</evidence>
<accession>A0A953T431</accession>
<dbReference type="PANTHER" id="PTHR37422">
    <property type="entry name" value="TEICHURONIC ACID BIOSYNTHESIS PROTEIN TUAE"/>
    <property type="match status" value="1"/>
</dbReference>
<keyword evidence="2 5" id="KW-0812">Transmembrane</keyword>
<feature type="transmembrane region" description="Helical" evidence="5">
    <location>
        <begin position="228"/>
        <end position="246"/>
    </location>
</feature>
<feature type="transmembrane region" description="Helical" evidence="5">
    <location>
        <begin position="330"/>
        <end position="357"/>
    </location>
</feature>
<proteinExistence type="predicted"/>
<dbReference type="GO" id="GO:0016874">
    <property type="term" value="F:ligase activity"/>
    <property type="evidence" value="ECO:0007669"/>
    <property type="project" value="UniProtKB-KW"/>
</dbReference>
<keyword evidence="7" id="KW-0436">Ligase</keyword>
<organism evidence="7 8">
    <name type="scientific">Zwartia hollandica</name>
    <dbReference type="NCBI Taxonomy" id="324606"/>
    <lineage>
        <taxon>Bacteria</taxon>
        <taxon>Pseudomonadati</taxon>
        <taxon>Pseudomonadota</taxon>
        <taxon>Betaproteobacteria</taxon>
        <taxon>Burkholderiales</taxon>
        <taxon>Alcaligenaceae</taxon>
        <taxon>Zwartia</taxon>
    </lineage>
</organism>
<evidence type="ECO:0000256" key="1">
    <source>
        <dbReference type="ARBA" id="ARBA00004141"/>
    </source>
</evidence>
<feature type="transmembrane region" description="Helical" evidence="5">
    <location>
        <begin position="32"/>
        <end position="51"/>
    </location>
</feature>
<evidence type="ECO:0000313" key="8">
    <source>
        <dbReference type="Proteomes" id="UP000739565"/>
    </source>
</evidence>
<keyword evidence="8" id="KW-1185">Reference proteome</keyword>
<evidence type="ECO:0000256" key="4">
    <source>
        <dbReference type="ARBA" id="ARBA00023136"/>
    </source>
</evidence>
<feature type="transmembrane region" description="Helical" evidence="5">
    <location>
        <begin position="63"/>
        <end position="81"/>
    </location>
</feature>
<dbReference type="InterPro" id="IPR051533">
    <property type="entry name" value="WaaL-like"/>
</dbReference>
<dbReference type="Pfam" id="PF04932">
    <property type="entry name" value="Wzy_C"/>
    <property type="match status" value="1"/>
</dbReference>
<dbReference type="EMBL" id="JAHXRI010000006">
    <property type="protein sequence ID" value="MBZ1350061.1"/>
    <property type="molecule type" value="Genomic_DNA"/>
</dbReference>
<feature type="transmembrane region" description="Helical" evidence="5">
    <location>
        <begin position="204"/>
        <end position="221"/>
    </location>
</feature>
<dbReference type="Proteomes" id="UP000739565">
    <property type="component" value="Unassembled WGS sequence"/>
</dbReference>
<comment type="subcellular location">
    <subcellularLocation>
        <location evidence="1">Membrane</location>
        <topology evidence="1">Multi-pass membrane protein</topology>
    </subcellularLocation>
</comment>
<reference evidence="7" key="1">
    <citation type="submission" date="2021-07" db="EMBL/GenBank/DDBJ databases">
        <title>New genus and species of the family Alcaligenaceae.</title>
        <authorList>
            <person name="Hahn M.W."/>
        </authorList>
    </citation>
    <scope>NUCLEOTIDE SEQUENCE</scope>
    <source>
        <strain evidence="7">LF4-65</strain>
    </source>
</reference>
<dbReference type="AlphaFoldDB" id="A0A953T431"/>
<feature type="transmembrane region" description="Helical" evidence="5">
    <location>
        <begin position="369"/>
        <end position="392"/>
    </location>
</feature>
<evidence type="ECO:0000256" key="3">
    <source>
        <dbReference type="ARBA" id="ARBA00022989"/>
    </source>
</evidence>
<name>A0A953T431_9BURK</name>
<feature type="transmembrane region" description="Helical" evidence="5">
    <location>
        <begin position="182"/>
        <end position="198"/>
    </location>
</feature>
<evidence type="ECO:0000259" key="6">
    <source>
        <dbReference type="Pfam" id="PF04932"/>
    </source>
</evidence>
<feature type="domain" description="O-antigen ligase-related" evidence="6">
    <location>
        <begin position="190"/>
        <end position="346"/>
    </location>
</feature>
<dbReference type="InterPro" id="IPR007016">
    <property type="entry name" value="O-antigen_ligase-rel_domated"/>
</dbReference>
<keyword evidence="3 5" id="KW-1133">Transmembrane helix</keyword>
<comment type="caution">
    <text evidence="7">The sequence shown here is derived from an EMBL/GenBank/DDBJ whole genome shotgun (WGS) entry which is preliminary data.</text>
</comment>
<sequence>MLKQRIDSALVALLIAALPALMLTEIGPTSGVFYALVVVCLSICFSRTGGIRATLAELRDYRGLGLVLGYWVLMVLIAMLTSTGNHTAELERGLRLSLGTLVILGACLSLIPQWLRQASWGLTIGTVAATYIGFSWTWSELERVDQFPQYNAVSYGNLLLLLATLSTLSIGWKLTPYRRTEIAVKALIGVAGVLGFMTTQTRSGWVAMPFFILVGSILWAGSFKPRKLFLPAVLALTLAATVFASSSTMRTRLQQGVDQLVECSSAPNTISSMCVRVQLWRASWLMFKENPLLGNGATNLFGSALHSYVDKKIISSFATDEDFDEPHNDIFYMLAGHGLLGLLALLFLYFAPAWIFIRRLAEGVPQTARVAAAMGLCVCLGFFAFGLTELMFRGMRTMSFYALMIGWLMALSDSHFLQKTPSNEGA</sequence>
<keyword evidence="4 5" id="KW-0472">Membrane</keyword>
<dbReference type="PANTHER" id="PTHR37422:SF13">
    <property type="entry name" value="LIPOPOLYSACCHARIDE BIOSYNTHESIS PROTEIN PA4999-RELATED"/>
    <property type="match status" value="1"/>
</dbReference>
<evidence type="ECO:0000256" key="5">
    <source>
        <dbReference type="SAM" id="Phobius"/>
    </source>
</evidence>
<gene>
    <name evidence="7" type="ORF">KZZ10_05340</name>
</gene>
<feature type="transmembrane region" description="Helical" evidence="5">
    <location>
        <begin position="150"/>
        <end position="170"/>
    </location>
</feature>
<feature type="transmembrane region" description="Helical" evidence="5">
    <location>
        <begin position="93"/>
        <end position="111"/>
    </location>
</feature>
<feature type="transmembrane region" description="Helical" evidence="5">
    <location>
        <begin position="118"/>
        <end position="138"/>
    </location>
</feature>
<protein>
    <submittedName>
        <fullName evidence="7">O-antigen ligase family protein</fullName>
    </submittedName>
</protein>
<dbReference type="RefSeq" id="WP_259660459.1">
    <property type="nucleotide sequence ID" value="NZ_JAHXRI010000006.1"/>
</dbReference>